<dbReference type="PROSITE" id="PS50172">
    <property type="entry name" value="BRCT"/>
    <property type="match status" value="1"/>
</dbReference>
<feature type="compositionally biased region" description="Polar residues" evidence="4">
    <location>
        <begin position="423"/>
        <end position="432"/>
    </location>
</feature>
<feature type="region of interest" description="Disordered" evidence="4">
    <location>
        <begin position="423"/>
        <end position="778"/>
    </location>
</feature>
<dbReference type="GO" id="GO:0005634">
    <property type="term" value="C:nucleus"/>
    <property type="evidence" value="ECO:0007669"/>
    <property type="project" value="UniProtKB-SubCell"/>
</dbReference>
<dbReference type="OMA" id="YYPARII"/>
<feature type="compositionally biased region" description="Polar residues" evidence="4">
    <location>
        <begin position="42"/>
        <end position="63"/>
    </location>
</feature>
<feature type="compositionally biased region" description="Acidic residues" evidence="4">
    <location>
        <begin position="1"/>
        <end position="10"/>
    </location>
</feature>
<dbReference type="InterPro" id="IPR002999">
    <property type="entry name" value="Tudor"/>
</dbReference>
<dbReference type="EMBL" id="KN817525">
    <property type="protein sequence ID" value="KJA27104.1"/>
    <property type="molecule type" value="Genomic_DNA"/>
</dbReference>
<keyword evidence="2" id="KW-0227">DNA damage</keyword>
<keyword evidence="7" id="KW-1185">Reference proteome</keyword>
<dbReference type="InterPro" id="IPR047250">
    <property type="entry name" value="BRCT_p53bp1-like_rpt2"/>
</dbReference>
<dbReference type="OrthoDB" id="129353at2759"/>
<feature type="compositionally biased region" description="Acidic residues" evidence="4">
    <location>
        <begin position="708"/>
        <end position="722"/>
    </location>
</feature>
<dbReference type="GO" id="GO:0045944">
    <property type="term" value="P:positive regulation of transcription by RNA polymerase II"/>
    <property type="evidence" value="ECO:0007669"/>
    <property type="project" value="TreeGrafter"/>
</dbReference>
<organism evidence="6 7">
    <name type="scientific">Hypholoma sublateritium (strain FD-334 SS-4)</name>
    <dbReference type="NCBI Taxonomy" id="945553"/>
    <lineage>
        <taxon>Eukaryota</taxon>
        <taxon>Fungi</taxon>
        <taxon>Dikarya</taxon>
        <taxon>Basidiomycota</taxon>
        <taxon>Agaricomycotina</taxon>
        <taxon>Agaricomycetes</taxon>
        <taxon>Agaricomycetidae</taxon>
        <taxon>Agaricales</taxon>
        <taxon>Agaricineae</taxon>
        <taxon>Strophariaceae</taxon>
        <taxon>Hypholoma</taxon>
    </lineage>
</organism>
<dbReference type="SUPFAM" id="SSF63748">
    <property type="entry name" value="Tudor/PWWP/MBT"/>
    <property type="match status" value="1"/>
</dbReference>
<dbReference type="Gene3D" id="3.40.50.10190">
    <property type="entry name" value="BRCT domain"/>
    <property type="match status" value="1"/>
</dbReference>
<evidence type="ECO:0000256" key="3">
    <source>
        <dbReference type="ARBA" id="ARBA00023242"/>
    </source>
</evidence>
<accession>A0A0D2P7Z2</accession>
<feature type="compositionally biased region" description="Low complexity" evidence="4">
    <location>
        <begin position="271"/>
        <end position="283"/>
    </location>
</feature>
<evidence type="ECO:0000313" key="7">
    <source>
        <dbReference type="Proteomes" id="UP000054270"/>
    </source>
</evidence>
<dbReference type="SMART" id="SM00292">
    <property type="entry name" value="BRCT"/>
    <property type="match status" value="2"/>
</dbReference>
<dbReference type="GO" id="GO:0000077">
    <property type="term" value="P:DNA damage checkpoint signaling"/>
    <property type="evidence" value="ECO:0007669"/>
    <property type="project" value="TreeGrafter"/>
</dbReference>
<protein>
    <recommendedName>
        <fullName evidence="5">BRCT domain-containing protein</fullName>
    </recommendedName>
</protein>
<feature type="region of interest" description="Disordered" evidence="4">
    <location>
        <begin position="1"/>
        <end position="207"/>
    </location>
</feature>
<keyword evidence="3" id="KW-0539">Nucleus</keyword>
<dbReference type="STRING" id="945553.A0A0D2P7Z2"/>
<dbReference type="InterPro" id="IPR036420">
    <property type="entry name" value="BRCT_dom_sf"/>
</dbReference>
<evidence type="ECO:0000313" key="6">
    <source>
        <dbReference type="EMBL" id="KJA27104.1"/>
    </source>
</evidence>
<dbReference type="Proteomes" id="UP000054270">
    <property type="component" value="Unassembled WGS sequence"/>
</dbReference>
<feature type="domain" description="BRCT" evidence="5">
    <location>
        <begin position="925"/>
        <end position="1049"/>
    </location>
</feature>
<dbReference type="InterPro" id="IPR041297">
    <property type="entry name" value="Crb2_Tudor"/>
</dbReference>
<name>A0A0D2P7Z2_HYPSF</name>
<dbReference type="InterPro" id="IPR001357">
    <property type="entry name" value="BRCT_dom"/>
</dbReference>
<dbReference type="AlphaFoldDB" id="A0A0D2P7Z2"/>
<dbReference type="GO" id="GO:0042393">
    <property type="term" value="F:histone binding"/>
    <property type="evidence" value="ECO:0007669"/>
    <property type="project" value="TreeGrafter"/>
</dbReference>
<dbReference type="Gene3D" id="2.30.30.140">
    <property type="match status" value="1"/>
</dbReference>
<feature type="region of interest" description="Disordered" evidence="4">
    <location>
        <begin position="895"/>
        <end position="918"/>
    </location>
</feature>
<feature type="compositionally biased region" description="Low complexity" evidence="4">
    <location>
        <begin position="114"/>
        <end position="123"/>
    </location>
</feature>
<proteinExistence type="predicted"/>
<dbReference type="PANTHER" id="PTHR15321:SF3">
    <property type="entry name" value="TP53-BINDING PROTEIN 1"/>
    <property type="match status" value="1"/>
</dbReference>
<feature type="compositionally biased region" description="Low complexity" evidence="4">
    <location>
        <begin position="503"/>
        <end position="538"/>
    </location>
</feature>
<dbReference type="SMART" id="SM00333">
    <property type="entry name" value="TUDOR"/>
    <property type="match status" value="1"/>
</dbReference>
<dbReference type="PANTHER" id="PTHR15321">
    <property type="entry name" value="TUMOR SUPPRESSOR P53-BINDING PROTEIN 1"/>
    <property type="match status" value="1"/>
</dbReference>
<feature type="compositionally biased region" description="Polar residues" evidence="4">
    <location>
        <begin position="356"/>
        <end position="371"/>
    </location>
</feature>
<dbReference type="InterPro" id="IPR047249">
    <property type="entry name" value="BRCT_p53bp1-like_rpt1"/>
</dbReference>
<reference evidence="7" key="1">
    <citation type="submission" date="2014-04" db="EMBL/GenBank/DDBJ databases">
        <title>Evolutionary Origins and Diversification of the Mycorrhizal Mutualists.</title>
        <authorList>
            <consortium name="DOE Joint Genome Institute"/>
            <consortium name="Mycorrhizal Genomics Consortium"/>
            <person name="Kohler A."/>
            <person name="Kuo A."/>
            <person name="Nagy L.G."/>
            <person name="Floudas D."/>
            <person name="Copeland A."/>
            <person name="Barry K.W."/>
            <person name="Cichocki N."/>
            <person name="Veneault-Fourrey C."/>
            <person name="LaButti K."/>
            <person name="Lindquist E.A."/>
            <person name="Lipzen A."/>
            <person name="Lundell T."/>
            <person name="Morin E."/>
            <person name="Murat C."/>
            <person name="Riley R."/>
            <person name="Ohm R."/>
            <person name="Sun H."/>
            <person name="Tunlid A."/>
            <person name="Henrissat B."/>
            <person name="Grigoriev I.V."/>
            <person name="Hibbett D.S."/>
            <person name="Martin F."/>
        </authorList>
    </citation>
    <scope>NUCLEOTIDE SEQUENCE [LARGE SCALE GENOMIC DNA]</scope>
    <source>
        <strain evidence="7">FD-334 SS-4</strain>
    </source>
</reference>
<dbReference type="CDD" id="cd17724">
    <property type="entry name" value="BRCT_p53bp1_rpt2"/>
    <property type="match status" value="1"/>
</dbReference>
<sequence length="1200" mass="129725">MNAFDQDDPDSSQATQMIQDLLEPHTSPSKSGSAHNLRRRPQNQQPNDISADSLPSSRTSHSIPQYHFHGLASTQTQSQHYGEDDEPQEGSQKENIGSVKTGKESPPSRPASPGPSSSRNSPAKPQTAERRVPAAPSTEKGTSKKATNVTFQSPRPKGGTGASTAKLATRSAYKPTPPPVSRYKQPPRPPIRTSSQDSFAYDPADNEGRLIATAAQFAIPLSELARGSSPSRDFDTSGGTSLDSMYHHNTRQQARPPPPSPPRGRVLVEATPSQSTDSQQSQPAEPAEPARKSAFQRLFPNDPGTHPAFESANLDRGWHAAYAHGDPGGPRRSASPVQIHPDLLATQSSVHDDPHSQPSHAQVETQPSTQFDDSRAPEPDIEEGATPFSLAQSVKRSTGATGASHRHSLLAMVAPQNQWRYRQYGNAQNSMPYEQPAPTPSIPPSELQETQPSFEAPPPRRGFPVKSLTATTAPSAPSLPSMIPVDSMEVVPDSEPARRGIQASPKKASPKKPAAVPQKAAQVHPAEGAAGKGKAVAVNEDSEMSAVDEEPQRVADAEDEDEEEIPLAVVAAAPKKRGRPPGKKNANEGKGKAVAAPPLPPPPSALAVAPKPKANPPSKTMQKPVLVPAMTGHSWENGEVPSSVPEQDLAKNTRNTRNRPAIIAEPKKKAAKKGPQSKQSSRSTSNAPRSVIQEEEEEEDAVIPSEHENEEGTEPADEDYQDADAGPSRKRKRASLDKTGVPVKGTRGGAAKRTKHPTATPATRASVKPAASTATRSAGSKGSRVFALWIQDGHYYPGTVHSTDNQQRYNIKFDDGTESWVTIDDMRACELRVGDDVLHDDRNRPSAISNVNDVKDGTVEILVDDQAETKQISELRIAHKTVMFSWNDRRMTPQTVSTTVKPVKKPVSPSPSKMSMVSMPSVRGIRKKVLSRTALVVTLAAGKDKWEKEKESLMNAVKNSGGFVIDDLNTIIKMDGRHALQGNRWTIRKADAKWIGSAEIGRLFLLADDANQKPKFLIALALGIPCLSTSWLEDSVESGKEREWAGYLLPQGYSTSLGARASQQVDVDWGNSIYHVTDIMNNRVACKLFAGKSILCIGQDMVCHPKGKRRAGSDDKTLEASNSVPRIILAMGAEVVEAVTEPRHASQVLSYYDYLVIREPGQYSPQFTDCTVVHWAWVKDCLIASRYLPLPTWAGAGESQ</sequence>
<evidence type="ECO:0000256" key="4">
    <source>
        <dbReference type="SAM" id="MobiDB-lite"/>
    </source>
</evidence>
<feature type="compositionally biased region" description="Polar residues" evidence="4">
    <location>
        <begin position="389"/>
        <end position="401"/>
    </location>
</feature>
<evidence type="ECO:0000256" key="2">
    <source>
        <dbReference type="ARBA" id="ARBA00022763"/>
    </source>
</evidence>
<feature type="compositionally biased region" description="Pro residues" evidence="4">
    <location>
        <begin position="175"/>
        <end position="190"/>
    </location>
</feature>
<evidence type="ECO:0000256" key="1">
    <source>
        <dbReference type="ARBA" id="ARBA00004123"/>
    </source>
</evidence>
<dbReference type="InterPro" id="IPR047252">
    <property type="entry name" value="TP53BP1-like"/>
</dbReference>
<feature type="compositionally biased region" description="Polar residues" evidence="4">
    <location>
        <begin position="144"/>
        <end position="153"/>
    </location>
</feature>
<feature type="region of interest" description="Disordered" evidence="4">
    <location>
        <begin position="222"/>
        <end position="409"/>
    </location>
</feature>
<evidence type="ECO:0000259" key="5">
    <source>
        <dbReference type="PROSITE" id="PS50172"/>
    </source>
</evidence>
<dbReference type="SUPFAM" id="SSF52113">
    <property type="entry name" value="BRCT domain"/>
    <property type="match status" value="1"/>
</dbReference>
<gene>
    <name evidence="6" type="ORF">HYPSUDRAFT_35669</name>
</gene>
<dbReference type="Pfam" id="PF18115">
    <property type="entry name" value="Tudor_3"/>
    <property type="match status" value="1"/>
</dbReference>
<comment type="subcellular location">
    <subcellularLocation>
        <location evidence="1">Nucleus</location>
    </subcellularLocation>
</comment>
<feature type="compositionally biased region" description="Acidic residues" evidence="4">
    <location>
        <begin position="540"/>
        <end position="549"/>
    </location>
</feature>
<dbReference type="CDD" id="cd17745">
    <property type="entry name" value="BRCT_p53bp1_rpt1"/>
    <property type="match status" value="1"/>
</dbReference>